<dbReference type="Gene3D" id="3.30.300.30">
    <property type="match status" value="1"/>
</dbReference>
<dbReference type="GO" id="GO:0017000">
    <property type="term" value="P:antibiotic biosynthetic process"/>
    <property type="evidence" value="ECO:0007669"/>
    <property type="project" value="UniProtKB-KW"/>
</dbReference>
<dbReference type="STRING" id="1131292.BCR24_12795"/>
<dbReference type="InterPro" id="IPR020845">
    <property type="entry name" value="AMP-binding_CS"/>
</dbReference>
<gene>
    <name evidence="6" type="ORF">BCR24_12795</name>
</gene>
<dbReference type="InterPro" id="IPR001242">
    <property type="entry name" value="Condensation_dom"/>
</dbReference>
<dbReference type="PANTHER" id="PTHR45527">
    <property type="entry name" value="NONRIBOSOMAL PEPTIDE SYNTHETASE"/>
    <property type="match status" value="1"/>
</dbReference>
<dbReference type="Gene3D" id="1.10.1200.10">
    <property type="entry name" value="ACP-like"/>
    <property type="match status" value="1"/>
</dbReference>
<dbReference type="GO" id="GO:0003824">
    <property type="term" value="F:catalytic activity"/>
    <property type="evidence" value="ECO:0007669"/>
    <property type="project" value="InterPro"/>
</dbReference>
<dbReference type="InterPro" id="IPR045851">
    <property type="entry name" value="AMP-bd_C_sf"/>
</dbReference>
<keyword evidence="7" id="KW-1185">Reference proteome</keyword>
<dbReference type="InterPro" id="IPR025110">
    <property type="entry name" value="AMP-bd_C"/>
</dbReference>
<reference evidence="7" key="1">
    <citation type="submission" date="2016-09" db="EMBL/GenBank/DDBJ databases">
        <authorList>
            <person name="Gulvik C.A."/>
        </authorList>
    </citation>
    <scope>NUCLEOTIDE SEQUENCE [LARGE SCALE GENOMIC DNA]</scope>
    <source>
        <strain evidence="7">LMG 26676</strain>
    </source>
</reference>
<dbReference type="GO" id="GO:0043041">
    <property type="term" value="P:amino acid activation for nonribosomal peptide biosynthetic process"/>
    <property type="evidence" value="ECO:0007669"/>
    <property type="project" value="TreeGrafter"/>
</dbReference>
<dbReference type="Gene3D" id="3.30.559.10">
    <property type="entry name" value="Chloramphenicol acetyltransferase-like domain"/>
    <property type="match status" value="3"/>
</dbReference>
<evidence type="ECO:0000256" key="4">
    <source>
        <dbReference type="ARBA" id="ARBA00023194"/>
    </source>
</evidence>
<dbReference type="Gene3D" id="3.40.50.980">
    <property type="match status" value="2"/>
</dbReference>
<dbReference type="OrthoDB" id="9765680at2"/>
<dbReference type="InterPro" id="IPR036736">
    <property type="entry name" value="ACP-like_sf"/>
</dbReference>
<dbReference type="Pfam" id="PF00668">
    <property type="entry name" value="Condensation"/>
    <property type="match status" value="2"/>
</dbReference>
<evidence type="ECO:0000256" key="1">
    <source>
        <dbReference type="ARBA" id="ARBA00001957"/>
    </source>
</evidence>
<protein>
    <recommendedName>
        <fullName evidence="5">Carrier domain-containing protein</fullName>
    </recommendedName>
</protein>
<dbReference type="CDD" id="cd19531">
    <property type="entry name" value="LCL_NRPS-like"/>
    <property type="match status" value="1"/>
</dbReference>
<proteinExistence type="predicted"/>
<evidence type="ECO:0000256" key="3">
    <source>
        <dbReference type="ARBA" id="ARBA00022553"/>
    </source>
</evidence>
<dbReference type="InterPro" id="IPR006162">
    <property type="entry name" value="Ppantetheine_attach_site"/>
</dbReference>
<dbReference type="Gene3D" id="3.30.559.30">
    <property type="entry name" value="Nonribosomal peptide synthetase, condensation domain"/>
    <property type="match status" value="2"/>
</dbReference>
<dbReference type="PROSITE" id="PS00455">
    <property type="entry name" value="AMP_BINDING"/>
    <property type="match status" value="1"/>
</dbReference>
<dbReference type="SUPFAM" id="SSF52777">
    <property type="entry name" value="CoA-dependent acyltransferases"/>
    <property type="match status" value="5"/>
</dbReference>
<dbReference type="SUPFAM" id="SSF56801">
    <property type="entry name" value="Acetyl-CoA synthetase-like"/>
    <property type="match status" value="1"/>
</dbReference>
<dbReference type="InterPro" id="IPR000873">
    <property type="entry name" value="AMP-dep_synth/lig_dom"/>
</dbReference>
<dbReference type="InterPro" id="IPR023213">
    <property type="entry name" value="CAT-like_dom_sf"/>
</dbReference>
<keyword evidence="3" id="KW-0597">Phosphoprotein</keyword>
<evidence type="ECO:0000313" key="6">
    <source>
        <dbReference type="EMBL" id="OEG23186.1"/>
    </source>
</evidence>
<keyword evidence="4" id="KW-0045">Antibiotic biosynthesis</keyword>
<dbReference type="GO" id="GO:0044550">
    <property type="term" value="P:secondary metabolite biosynthetic process"/>
    <property type="evidence" value="ECO:0007669"/>
    <property type="project" value="TreeGrafter"/>
</dbReference>
<feature type="domain" description="Carrier" evidence="5">
    <location>
        <begin position="942"/>
        <end position="1016"/>
    </location>
</feature>
<dbReference type="Gene3D" id="2.30.38.10">
    <property type="entry name" value="Luciferase, Domain 3"/>
    <property type="match status" value="1"/>
</dbReference>
<accession>A0A1E5HEB1</accession>
<dbReference type="RefSeq" id="WP_069639374.1">
    <property type="nucleotide sequence ID" value="NZ_JAFBEZ010000014.1"/>
</dbReference>
<dbReference type="Proteomes" id="UP000094469">
    <property type="component" value="Unassembled WGS sequence"/>
</dbReference>
<comment type="cofactor">
    <cofactor evidence="1">
        <name>pantetheine 4'-phosphate</name>
        <dbReference type="ChEBI" id="CHEBI:47942"/>
    </cofactor>
</comment>
<dbReference type="Pfam" id="PF00550">
    <property type="entry name" value="PP-binding"/>
    <property type="match status" value="1"/>
</dbReference>
<dbReference type="GO" id="GO:0005737">
    <property type="term" value="C:cytoplasm"/>
    <property type="evidence" value="ECO:0007669"/>
    <property type="project" value="TreeGrafter"/>
</dbReference>
<dbReference type="SUPFAM" id="SSF47336">
    <property type="entry name" value="ACP-like"/>
    <property type="match status" value="1"/>
</dbReference>
<comment type="caution">
    <text evidence="6">The sequence shown here is derived from an EMBL/GenBank/DDBJ whole genome shotgun (WGS) entry which is preliminary data.</text>
</comment>
<dbReference type="PROSITE" id="PS50075">
    <property type="entry name" value="CARRIER"/>
    <property type="match status" value="1"/>
</dbReference>
<name>A0A1E5HEB1_9ENTE</name>
<dbReference type="Pfam" id="PF00501">
    <property type="entry name" value="AMP-binding"/>
    <property type="match status" value="1"/>
</dbReference>
<dbReference type="InterPro" id="IPR010071">
    <property type="entry name" value="AA_adenyl_dom"/>
</dbReference>
<evidence type="ECO:0000259" key="5">
    <source>
        <dbReference type="PROSITE" id="PS50075"/>
    </source>
</evidence>
<dbReference type="CDD" id="cd12117">
    <property type="entry name" value="A_NRPS_Srf_like"/>
    <property type="match status" value="1"/>
</dbReference>
<evidence type="ECO:0000256" key="2">
    <source>
        <dbReference type="ARBA" id="ARBA00022450"/>
    </source>
</evidence>
<sequence>MSKKYLMSSAQKRIYTIEQVQGESITYNIPIAFQVSQPVDLTKLTKSLNELIERHQVLRTYFEMIDGKFGQIVEEEHQVTIEKIVDSSKPLSVVLDEFVRPFKIDTLPLLRVCYCTLVTGEQYLLFDAHHIIMDGGSMGLFLEELSRLYNDELLPPMKLQYKDYSAWHRKKEQQTSKQFWLDEFSNGLPEFELFYDYPRPKEREYLGDTVSTSLAPEQVKLLSQLAEKTSTTNYMIFIACFMIFLSKYSGSEEVVIGTTVSGRNHPDIQNLLGMFVNTVPINDTIHGNEDFITYLERVKRKIIGIFDHQDYPLDEIVEALKAPVCENKNPIFNILFNYQSNGQLDVALGDSKLTEVDRDSHVAKFDLTFNLGIADNQVELVWEYDVNLLKKSTVERMQRHFVTLMSAILADTTKLISKVTCLEQEEIKQIVTEFNQPDYELPKEATVINSFNQQVKKTPTHLALASFERTLTYAELNEQATKIAALIQAKQAESTIVAIVAAREIQTIIAYLGILKAGCAYLPLDPKSPKKRNLEIIEKSQASLLIDFTVDEPDDTLAISQLTARDLKPTQPMPDFQPISLTKDVLAYVIYTSGTTGEPKGTMIEHKSIIRLVKDPNYVQLNQPNILQTGSLTFDASTFEIWGALLNGGTLYLSEIENLVDPDKLKNMIEMWEIEVMWLTASLFNQLISINEHAFSALDYLLIGGEKLSTYHVSKFKQANQKTHLINGYGPTECTTFALTYEIENTFAQMIPIGKPINYTKGLIFSDDALCGIGMPGELYLGGEGLAKGYLGKEELTNEKFVENPFNSAEKLYKTGDLVRWNQAGQIEFLGRIDQQVKIRGFRIELKEIEAHLLAIAEIKEAAVKMIEVENTSEKQLLAYISTTSDISEKQIKAYLRTQLPEYMIPKAIVLLDALPTTKNGKLAVNQLPNQITNLVLEEKEVPETQLQSDILMIFKEILNLELIGINEDFYDLGGDSIKAIRIVSKLKEQGYAVTINDILRQRTIKELSNNLKQNQKVAFDQSAVTGEVLLTPIQKKFMDEQLAEPNHFNQSIMLECSTEQLDKKKVETALQAVMRHHDMLRAIYDEKQTICPVDTVASFSVEHIIIEQESQLIDWFDTTSDSYQVMQKMSNAAQADLSLSDGKVFKAVIYQFNDQSFLLLIAHHLVVDTISWKIIIEDLETAYKNVLLDQKIKLPLKTMSYQKWSQELFDYSKSESLTQELPFWQETAAIVEKSQLPLQKNSESMNQLTILSTQLGTTKTAELLTQKNSYNHFYVNEILIAALTRALASVTGNPAVSLLMEGHGREQLTDAIEIDRTVGWFTVTYPVAFSLGNGSIEADILEVNRALKAIPKSGIGYGLAKSVLPEIAKIEPMVTFNYSGEFNETQQGEQLFTMSPAPQGNEVSSNNHFGTPIAVNLVIVDKNLNSNIVYDNRLFSESFIQSINEQFLKEIDQIVHFLNFEDKKAVDEDNLFAPISWDNHPIKQTFKPNAMQTMFLDTLQETMVYATFELPTTDQKVISASLKQVIQKQPFLRTSYEKQGKEYLLYEHQFSESFTIPFLDLSLRNEEESRSFLQEIKEKMVVRFKKETSNALYQMLLTKVNERTTILHVLISHSIWDKYSDTVFYNQLKEGLLTHPENQTAIPEFTPHTPQINEGTKLEGLQDHLMLFKQLKESSQNQQKMGDIFSIRLSTLILGDKTKEYYAKNQWSLIMYLAQAIIRKNHGISDIQSIPVYVVQENRTYMPATFAQTIGPYIDLWPVVLKKPTSGNFNDVEQQLNQLQQIKLDTQISLIDELSKLDRHYTDKSIYSINNQTIFEFTPETLAIARKQVDALDQVNGFEIVINKYSDQLVLIYPENTKQENQLGTVLQAMCDQLELAL</sequence>
<dbReference type="InterPro" id="IPR009081">
    <property type="entry name" value="PP-bd_ACP"/>
</dbReference>
<dbReference type="NCBIfam" id="TIGR01733">
    <property type="entry name" value="AA-adenyl-dom"/>
    <property type="match status" value="1"/>
</dbReference>
<dbReference type="GO" id="GO:0031177">
    <property type="term" value="F:phosphopantetheine binding"/>
    <property type="evidence" value="ECO:0007669"/>
    <property type="project" value="TreeGrafter"/>
</dbReference>
<evidence type="ECO:0000313" key="7">
    <source>
        <dbReference type="Proteomes" id="UP000094469"/>
    </source>
</evidence>
<dbReference type="GO" id="GO:0008610">
    <property type="term" value="P:lipid biosynthetic process"/>
    <property type="evidence" value="ECO:0007669"/>
    <property type="project" value="UniProtKB-ARBA"/>
</dbReference>
<dbReference type="PROSITE" id="PS00012">
    <property type="entry name" value="PHOSPHOPANTETHEINE"/>
    <property type="match status" value="1"/>
</dbReference>
<dbReference type="Pfam" id="PF13193">
    <property type="entry name" value="AMP-binding_C"/>
    <property type="match status" value="1"/>
</dbReference>
<keyword evidence="2" id="KW-0596">Phosphopantetheine</keyword>
<dbReference type="PANTHER" id="PTHR45527:SF1">
    <property type="entry name" value="FATTY ACID SYNTHASE"/>
    <property type="match status" value="1"/>
</dbReference>
<dbReference type="EMBL" id="MIKC01000006">
    <property type="protein sequence ID" value="OEG23186.1"/>
    <property type="molecule type" value="Genomic_DNA"/>
</dbReference>
<organism evidence="6 7">
    <name type="scientific">Enterococcus ureilyticus</name>
    <dbReference type="NCBI Taxonomy" id="1131292"/>
    <lineage>
        <taxon>Bacteria</taxon>
        <taxon>Bacillati</taxon>
        <taxon>Bacillota</taxon>
        <taxon>Bacilli</taxon>
        <taxon>Lactobacillales</taxon>
        <taxon>Enterococcaceae</taxon>
        <taxon>Enterococcus</taxon>
    </lineage>
</organism>